<proteinExistence type="predicted"/>
<dbReference type="Proteomes" id="UP000250235">
    <property type="component" value="Unassembled WGS sequence"/>
</dbReference>
<dbReference type="AlphaFoldDB" id="A0A2Z7CET5"/>
<dbReference type="EMBL" id="KQ998190">
    <property type="protein sequence ID" value="KZV43170.1"/>
    <property type="molecule type" value="Genomic_DNA"/>
</dbReference>
<feature type="compositionally biased region" description="Basic and acidic residues" evidence="1">
    <location>
        <begin position="1"/>
        <end position="13"/>
    </location>
</feature>
<sequence>MTTSGPEDREAHLKSRHALSRSGVTRGVRKRIPRITEDIRQDILFHRLSPSINTRFVPSFYTHSFLHTFALNIYFSRSGSRTLPDLSIGGVSPDTLPTSSDQLFVVANIEEEAQSSPLSLDVPELLDVMVFARRLR</sequence>
<name>A0A2Z7CET5_9LAMI</name>
<gene>
    <name evidence="2" type="ORF">F511_39818</name>
</gene>
<organism evidence="2 3">
    <name type="scientific">Dorcoceras hygrometricum</name>
    <dbReference type="NCBI Taxonomy" id="472368"/>
    <lineage>
        <taxon>Eukaryota</taxon>
        <taxon>Viridiplantae</taxon>
        <taxon>Streptophyta</taxon>
        <taxon>Embryophyta</taxon>
        <taxon>Tracheophyta</taxon>
        <taxon>Spermatophyta</taxon>
        <taxon>Magnoliopsida</taxon>
        <taxon>eudicotyledons</taxon>
        <taxon>Gunneridae</taxon>
        <taxon>Pentapetalae</taxon>
        <taxon>asterids</taxon>
        <taxon>lamiids</taxon>
        <taxon>Lamiales</taxon>
        <taxon>Gesneriaceae</taxon>
        <taxon>Didymocarpoideae</taxon>
        <taxon>Trichosporeae</taxon>
        <taxon>Loxocarpinae</taxon>
        <taxon>Dorcoceras</taxon>
    </lineage>
</organism>
<keyword evidence="3" id="KW-1185">Reference proteome</keyword>
<evidence type="ECO:0000313" key="2">
    <source>
        <dbReference type="EMBL" id="KZV43170.1"/>
    </source>
</evidence>
<evidence type="ECO:0000256" key="1">
    <source>
        <dbReference type="SAM" id="MobiDB-lite"/>
    </source>
</evidence>
<protein>
    <submittedName>
        <fullName evidence="2">Uncharacterized protein</fullName>
    </submittedName>
</protein>
<evidence type="ECO:0000313" key="3">
    <source>
        <dbReference type="Proteomes" id="UP000250235"/>
    </source>
</evidence>
<reference evidence="2 3" key="1">
    <citation type="journal article" date="2015" name="Proc. Natl. Acad. Sci. U.S.A.">
        <title>The resurrection genome of Boea hygrometrica: A blueprint for survival of dehydration.</title>
        <authorList>
            <person name="Xiao L."/>
            <person name="Yang G."/>
            <person name="Zhang L."/>
            <person name="Yang X."/>
            <person name="Zhao S."/>
            <person name="Ji Z."/>
            <person name="Zhou Q."/>
            <person name="Hu M."/>
            <person name="Wang Y."/>
            <person name="Chen M."/>
            <person name="Xu Y."/>
            <person name="Jin H."/>
            <person name="Xiao X."/>
            <person name="Hu G."/>
            <person name="Bao F."/>
            <person name="Hu Y."/>
            <person name="Wan P."/>
            <person name="Li L."/>
            <person name="Deng X."/>
            <person name="Kuang T."/>
            <person name="Xiang C."/>
            <person name="Zhu J.K."/>
            <person name="Oliver M.J."/>
            <person name="He Y."/>
        </authorList>
    </citation>
    <scope>NUCLEOTIDE SEQUENCE [LARGE SCALE GENOMIC DNA]</scope>
    <source>
        <strain evidence="3">cv. XS01</strain>
    </source>
</reference>
<accession>A0A2Z7CET5</accession>
<feature type="region of interest" description="Disordered" evidence="1">
    <location>
        <begin position="1"/>
        <end position="24"/>
    </location>
</feature>